<sequence length="248" mass="27233">MNRKIFSVIVLVCAITLSGCGFTESSELMTGARKFIENGEYDKAMTNLSKVLDEDESNSEARGMYYQAMKLKKAKKCNDRKDYEQEIKELQDLLNDNSGSAKVRSQAEEMLAKAQESLKNQNRATITRKENAKKSAEENKNNYRSGTTYNSGIYSQRKYDYGYKQYDTKESNDKSDVGGTQSNSGNNYNNNGNNNQNYTGSGSAQGQNNTATGNQSNTGSNQGQTTPNTGGTHQSQSQGQGQTQGAGN</sequence>
<accession>A0A1H8IHN2</accession>
<feature type="compositionally biased region" description="Low complexity" evidence="1">
    <location>
        <begin position="178"/>
        <end position="202"/>
    </location>
</feature>
<dbReference type="RefSeq" id="WP_091975644.1">
    <property type="nucleotide sequence ID" value="NZ_FODF01000008.1"/>
</dbReference>
<keyword evidence="2" id="KW-0732">Signal</keyword>
<feature type="compositionally biased region" description="Basic and acidic residues" evidence="1">
    <location>
        <begin position="127"/>
        <end position="141"/>
    </location>
</feature>
<feature type="chain" id="PRO_5039054785" description="Tetratricopeptide repeat-containing protein" evidence="2">
    <location>
        <begin position="24"/>
        <end position="248"/>
    </location>
</feature>
<feature type="region of interest" description="Disordered" evidence="1">
    <location>
        <begin position="167"/>
        <end position="248"/>
    </location>
</feature>
<proteinExistence type="predicted"/>
<feature type="compositionally biased region" description="Low complexity" evidence="1">
    <location>
        <begin position="217"/>
        <end position="241"/>
    </location>
</feature>
<keyword evidence="4" id="KW-1185">Reference proteome</keyword>
<dbReference type="PROSITE" id="PS51257">
    <property type="entry name" value="PROKAR_LIPOPROTEIN"/>
    <property type="match status" value="1"/>
</dbReference>
<feature type="region of interest" description="Disordered" evidence="1">
    <location>
        <begin position="110"/>
        <end position="151"/>
    </location>
</feature>
<dbReference type="Proteomes" id="UP000199512">
    <property type="component" value="Unassembled WGS sequence"/>
</dbReference>
<evidence type="ECO:0000256" key="2">
    <source>
        <dbReference type="SAM" id="SignalP"/>
    </source>
</evidence>
<evidence type="ECO:0000256" key="1">
    <source>
        <dbReference type="SAM" id="MobiDB-lite"/>
    </source>
</evidence>
<feature type="compositionally biased region" description="Basic and acidic residues" evidence="1">
    <location>
        <begin position="167"/>
        <end position="176"/>
    </location>
</feature>
<dbReference type="OrthoDB" id="1752582at2"/>
<evidence type="ECO:0008006" key="5">
    <source>
        <dbReference type="Google" id="ProtNLM"/>
    </source>
</evidence>
<protein>
    <recommendedName>
        <fullName evidence="5">Tetratricopeptide repeat-containing protein</fullName>
    </recommendedName>
</protein>
<reference evidence="3 4" key="1">
    <citation type="submission" date="2016-10" db="EMBL/GenBank/DDBJ databases">
        <authorList>
            <person name="de Groot N.N."/>
        </authorList>
    </citation>
    <scope>NUCLEOTIDE SEQUENCE [LARGE SCALE GENOMIC DNA]</scope>
    <source>
        <strain evidence="3 4">Calf135</strain>
    </source>
</reference>
<evidence type="ECO:0000313" key="4">
    <source>
        <dbReference type="Proteomes" id="UP000199512"/>
    </source>
</evidence>
<dbReference type="EMBL" id="FODF01000008">
    <property type="protein sequence ID" value="SEN68203.1"/>
    <property type="molecule type" value="Genomic_DNA"/>
</dbReference>
<dbReference type="Gene3D" id="1.25.40.10">
    <property type="entry name" value="Tetratricopeptide repeat domain"/>
    <property type="match status" value="1"/>
</dbReference>
<name>A0A1H8IHN2_9FIRM</name>
<feature type="signal peptide" evidence="2">
    <location>
        <begin position="1"/>
        <end position="23"/>
    </location>
</feature>
<feature type="compositionally biased region" description="Polar residues" evidence="1">
    <location>
        <begin position="204"/>
        <end position="216"/>
    </location>
</feature>
<dbReference type="AlphaFoldDB" id="A0A1H8IHN2"/>
<gene>
    <name evidence="3" type="ORF">SAMN05216454_10832</name>
</gene>
<dbReference type="InterPro" id="IPR011990">
    <property type="entry name" value="TPR-like_helical_dom_sf"/>
</dbReference>
<dbReference type="STRING" id="215200.SAMN05216454_10832"/>
<organism evidence="3 4">
    <name type="scientific">Peptostreptococcus russellii</name>
    <dbReference type="NCBI Taxonomy" id="215200"/>
    <lineage>
        <taxon>Bacteria</taxon>
        <taxon>Bacillati</taxon>
        <taxon>Bacillota</taxon>
        <taxon>Clostridia</taxon>
        <taxon>Peptostreptococcales</taxon>
        <taxon>Peptostreptococcaceae</taxon>
        <taxon>Peptostreptococcus</taxon>
    </lineage>
</organism>
<evidence type="ECO:0000313" key="3">
    <source>
        <dbReference type="EMBL" id="SEN68203.1"/>
    </source>
</evidence>